<gene>
    <name evidence="1" type="ORF">B0H16DRAFT_1317014</name>
</gene>
<dbReference type="Proteomes" id="UP001215598">
    <property type="component" value="Unassembled WGS sequence"/>
</dbReference>
<reference evidence="1" key="1">
    <citation type="submission" date="2023-03" db="EMBL/GenBank/DDBJ databases">
        <title>Massive genome expansion in bonnet fungi (Mycena s.s.) driven by repeated elements and novel gene families across ecological guilds.</title>
        <authorList>
            <consortium name="Lawrence Berkeley National Laboratory"/>
            <person name="Harder C.B."/>
            <person name="Miyauchi S."/>
            <person name="Viragh M."/>
            <person name="Kuo A."/>
            <person name="Thoen E."/>
            <person name="Andreopoulos B."/>
            <person name="Lu D."/>
            <person name="Skrede I."/>
            <person name="Drula E."/>
            <person name="Henrissat B."/>
            <person name="Morin E."/>
            <person name="Kohler A."/>
            <person name="Barry K."/>
            <person name="LaButti K."/>
            <person name="Morin E."/>
            <person name="Salamov A."/>
            <person name="Lipzen A."/>
            <person name="Mereny Z."/>
            <person name="Hegedus B."/>
            <person name="Baldrian P."/>
            <person name="Stursova M."/>
            <person name="Weitz H."/>
            <person name="Taylor A."/>
            <person name="Grigoriev I.V."/>
            <person name="Nagy L.G."/>
            <person name="Martin F."/>
            <person name="Kauserud H."/>
        </authorList>
    </citation>
    <scope>NUCLEOTIDE SEQUENCE</scope>
    <source>
        <strain evidence="1">CBHHK182m</strain>
    </source>
</reference>
<organism evidence="1 2">
    <name type="scientific">Mycena metata</name>
    <dbReference type="NCBI Taxonomy" id="1033252"/>
    <lineage>
        <taxon>Eukaryota</taxon>
        <taxon>Fungi</taxon>
        <taxon>Dikarya</taxon>
        <taxon>Basidiomycota</taxon>
        <taxon>Agaricomycotina</taxon>
        <taxon>Agaricomycetes</taxon>
        <taxon>Agaricomycetidae</taxon>
        <taxon>Agaricales</taxon>
        <taxon>Marasmiineae</taxon>
        <taxon>Mycenaceae</taxon>
        <taxon>Mycena</taxon>
    </lineage>
</organism>
<dbReference type="AlphaFoldDB" id="A0AAD7NBC8"/>
<proteinExistence type="predicted"/>
<feature type="non-terminal residue" evidence="1">
    <location>
        <position position="747"/>
    </location>
</feature>
<name>A0AAD7NBC8_9AGAR</name>
<comment type="caution">
    <text evidence="1">The sequence shown here is derived from an EMBL/GenBank/DDBJ whole genome shotgun (WGS) entry which is preliminary data.</text>
</comment>
<sequence length="747" mass="84010">VVHQILMFDELALEQRIRWENKQNNFLGVCREHAHRASLQFNGEQDLEELFRVLLKAPTKDADATVGALGMLSDKTRLYAARPVLVSGDCKKETASAHLQNVLKPTLDGVNSKYDDVTKLRVVSVASDGELRRGKALVDLTFVRELSDESNIWDLLHALPHMNFWVGEDDLTPDKDQKHVVKRKRNWLLRKAGIDVMGVEITPSIVRAHLQSAGHSTIHINLLLNPEDKQNVKVAFKLLQDIWSLPPPSPNCTPGFRSASRALRILGSFFYHLVFPYICVDLTLSEQLEHLSAAAYLGMILYRDGGKRAVPTLLYTDIMVMIKNAYFCVAKAKVDDPTGKFWLILLGTDRLEELFGILRTMIGNDANLDMLQLIGRLVGTTQVANILTKYPQWDRAPRRLNLPALTRNSRELSDKTDHIKPPSWRGESLEKVTPLTCWKRGRRLVEDEFPYLEEAFRSLDAAVNINILAPLGTLLVRVDLDADDIEEELEDETPPVITLLAPDLEDVLVNEEPNSPGAQLATLTRANHFIMVNNKQLRKMRALSLMQKYTHKAVSTDRLQRVAALERYSSRSDEQGHIAEHDSAFGSPCILVSEPIVTLIRCEGKLFVCVGEVTDIRVNNQSVEELGLEVLQEQAVTVHFQIVRVVPSTCEDDAELKNDWRAVGLIRHSLAAPGRLVLTIDPALSTRVMGEPYYLFESSVLRAFGARLFDTVTLHLNKSIPKFVPTDQFPYREALGAYHLIISAASN</sequence>
<evidence type="ECO:0000313" key="1">
    <source>
        <dbReference type="EMBL" id="KAJ7753176.1"/>
    </source>
</evidence>
<accession>A0AAD7NBC8</accession>
<evidence type="ECO:0000313" key="2">
    <source>
        <dbReference type="Proteomes" id="UP001215598"/>
    </source>
</evidence>
<protein>
    <submittedName>
        <fullName evidence="1">Uncharacterized protein</fullName>
    </submittedName>
</protein>
<dbReference type="EMBL" id="JARKIB010000056">
    <property type="protein sequence ID" value="KAJ7753176.1"/>
    <property type="molecule type" value="Genomic_DNA"/>
</dbReference>
<keyword evidence="2" id="KW-1185">Reference proteome</keyword>